<dbReference type="GO" id="GO:0016829">
    <property type="term" value="F:lyase activity"/>
    <property type="evidence" value="ECO:0007669"/>
    <property type="project" value="UniProtKB-KW"/>
</dbReference>
<dbReference type="SUPFAM" id="SSF53067">
    <property type="entry name" value="Actin-like ATPase domain"/>
    <property type="match status" value="2"/>
</dbReference>
<dbReference type="GO" id="GO:0097367">
    <property type="term" value="F:carbohydrate derivative binding"/>
    <property type="evidence" value="ECO:0007669"/>
    <property type="project" value="InterPro"/>
</dbReference>
<dbReference type="SUPFAM" id="SSF53697">
    <property type="entry name" value="SIS domain"/>
    <property type="match status" value="1"/>
</dbReference>
<dbReference type="CDD" id="cd24007">
    <property type="entry name" value="ASKHA_NBD_eukNAGK-like"/>
    <property type="match status" value="1"/>
</dbReference>
<gene>
    <name evidence="2" type="ORF">MNBD_CHLOROFLEXI01-4523</name>
</gene>
<evidence type="ECO:0000313" key="2">
    <source>
        <dbReference type="EMBL" id="VAW30727.1"/>
    </source>
</evidence>
<dbReference type="Gene3D" id="3.30.420.40">
    <property type="match status" value="2"/>
</dbReference>
<dbReference type="InterPro" id="IPR002731">
    <property type="entry name" value="ATPase_BadF"/>
</dbReference>
<evidence type="ECO:0000259" key="1">
    <source>
        <dbReference type="Pfam" id="PF01869"/>
    </source>
</evidence>
<feature type="domain" description="ATPase BadF/BadG/BcrA/BcrD type" evidence="1">
    <location>
        <begin position="9"/>
        <end position="304"/>
    </location>
</feature>
<keyword evidence="2" id="KW-0456">Lyase</keyword>
<feature type="non-terminal residue" evidence="2">
    <location>
        <position position="406"/>
    </location>
</feature>
<dbReference type="EC" id="4.2.1.126" evidence="2"/>
<dbReference type="GO" id="GO:1901135">
    <property type="term" value="P:carbohydrate derivative metabolic process"/>
    <property type="evidence" value="ECO:0007669"/>
    <property type="project" value="InterPro"/>
</dbReference>
<sequence length="406" mass="42279">MSSIEQFVIGVDGGGSKTAVSILNQHGKILGRGRSGSANYHNVGISQAKANLWAAMALAATEAGVAVLDATAVTWSLAGVDRPEERQLFEQMAADMLPNIAVHVENDAVSALVAGLGHRKGIVLIAGTGMIAYGENEQGQRARAGGWGPFFDCGSAYDLVQSSLRACTRHHDEQNQASAELTTALLTAAGLEKPADLLGWVYADKRHVADVAELAPIVLDAAEKGDIVALDVVNRGAGGLATAVTAVARQLGYTGVFPLVMSGSLLTKSDFYRAIVTQAVETALPQAQPCLSQTDATVGAGLIALESEGIAIQSFVDEETAVSPKTIWASERRNVLTRDLDLYSTETLIGLMHTQDKQAAFSLTPVLPAIAAAVDAVAARMQSAGRLIYIGAGTSGRLGILDASEC</sequence>
<dbReference type="PANTHER" id="PTHR43190">
    <property type="entry name" value="N-ACETYL-D-GLUCOSAMINE KINASE"/>
    <property type="match status" value="1"/>
</dbReference>
<proteinExistence type="predicted"/>
<reference evidence="2" key="1">
    <citation type="submission" date="2018-06" db="EMBL/GenBank/DDBJ databases">
        <authorList>
            <person name="Zhirakovskaya E."/>
        </authorList>
    </citation>
    <scope>NUCLEOTIDE SEQUENCE</scope>
</reference>
<dbReference type="PANTHER" id="PTHR43190:SF3">
    <property type="entry name" value="N-ACETYL-D-GLUCOSAMINE KINASE"/>
    <property type="match status" value="1"/>
</dbReference>
<dbReference type="InterPro" id="IPR046348">
    <property type="entry name" value="SIS_dom_sf"/>
</dbReference>
<dbReference type="InterPro" id="IPR052519">
    <property type="entry name" value="Euk-type_GlcNAc_Kinase"/>
</dbReference>
<dbReference type="AlphaFoldDB" id="A0A3B0UZ13"/>
<name>A0A3B0UZ13_9ZZZZ</name>
<protein>
    <submittedName>
        <fullName evidence="2">N-acetylmuramic acid 6-phosphate etherase</fullName>
        <ecNumber evidence="2">4.2.1.126</ecNumber>
    </submittedName>
</protein>
<dbReference type="Gene3D" id="3.40.50.10490">
    <property type="entry name" value="Glucose-6-phosphate isomerase like protein, domain 1"/>
    <property type="match status" value="1"/>
</dbReference>
<dbReference type="EMBL" id="UOEU01000080">
    <property type="protein sequence ID" value="VAW30727.1"/>
    <property type="molecule type" value="Genomic_DNA"/>
</dbReference>
<dbReference type="InterPro" id="IPR043129">
    <property type="entry name" value="ATPase_NBD"/>
</dbReference>
<organism evidence="2">
    <name type="scientific">hydrothermal vent metagenome</name>
    <dbReference type="NCBI Taxonomy" id="652676"/>
    <lineage>
        <taxon>unclassified sequences</taxon>
        <taxon>metagenomes</taxon>
        <taxon>ecological metagenomes</taxon>
    </lineage>
</organism>
<accession>A0A3B0UZ13</accession>
<dbReference type="Pfam" id="PF01869">
    <property type="entry name" value="BcrAD_BadFG"/>
    <property type="match status" value="1"/>
</dbReference>